<dbReference type="EMBL" id="QVLS01000003">
    <property type="protein sequence ID" value="RFP80192.1"/>
    <property type="molecule type" value="Genomic_DNA"/>
</dbReference>
<evidence type="ECO:0008006" key="6">
    <source>
        <dbReference type="Google" id="ProtNLM"/>
    </source>
</evidence>
<dbReference type="Proteomes" id="UP000261931">
    <property type="component" value="Unassembled WGS sequence"/>
</dbReference>
<feature type="region of interest" description="Disordered" evidence="2">
    <location>
        <begin position="221"/>
        <end position="254"/>
    </location>
</feature>
<name>A0A372ELA8_9BURK</name>
<reference evidence="4 5" key="1">
    <citation type="submission" date="2018-08" db="EMBL/GenBank/DDBJ databases">
        <title>Hydrogenophaga sp. LA-38 isolated from sludge.</title>
        <authorList>
            <person name="Im W.-T."/>
        </authorList>
    </citation>
    <scope>NUCLEOTIDE SEQUENCE [LARGE SCALE GENOMIC DNA]</scope>
    <source>
        <strain evidence="4 5">LA-38</strain>
    </source>
</reference>
<accession>A0A372ELA8</accession>
<dbReference type="Pfam" id="PF04375">
    <property type="entry name" value="HemX"/>
    <property type="match status" value="2"/>
</dbReference>
<proteinExistence type="predicted"/>
<dbReference type="InterPro" id="IPR007470">
    <property type="entry name" value="HemX"/>
</dbReference>
<dbReference type="PANTHER" id="PTHR38043:SF1">
    <property type="entry name" value="PROTEIN HEMX"/>
    <property type="match status" value="1"/>
</dbReference>
<feature type="coiled-coil region" evidence="1">
    <location>
        <begin position="69"/>
        <end position="103"/>
    </location>
</feature>
<sequence length="385" mass="41226">MNAPDNDPAPVAAPAPSAPSPTSPAPDAPRRAGVGLTLLALLVAAAALVMAGMMWQRLNLTQAELARRAHDAELQVVEARTVASQAEAQVQELQARLGVAEVRLSEVSLQRSQLEELMLSLSRSRDDNLIQDLEASLRLALQQAQLTGSAQPMVSALQAADQRIQRAAQPRLNPVQRAIARDVDRIRAAALADIPNLALQIDELVRQVDGWPTLNAVGVERAAPRKPRRPAPEAGAPAAAPDAPAADADPAADASPWQRFAERWNRWWREAFGQVVQGSRDLVHVSRIDHPEAALLAPEQAFFLRENIKLKLLNARLALLARQMSAARADVVAVEGLLQHYFDTSAPAVASALGGLGRLRRDLVAQDLPRPDDTLAALAAAAGGR</sequence>
<keyword evidence="3" id="KW-0812">Transmembrane</keyword>
<dbReference type="RefSeq" id="WP_116958241.1">
    <property type="nucleotide sequence ID" value="NZ_QVLS01000003.1"/>
</dbReference>
<organism evidence="4 5">
    <name type="scientific">Hydrogenophaga borbori</name>
    <dbReference type="NCBI Taxonomy" id="2294117"/>
    <lineage>
        <taxon>Bacteria</taxon>
        <taxon>Pseudomonadati</taxon>
        <taxon>Pseudomonadota</taxon>
        <taxon>Betaproteobacteria</taxon>
        <taxon>Burkholderiales</taxon>
        <taxon>Comamonadaceae</taxon>
        <taxon>Hydrogenophaga</taxon>
    </lineage>
</organism>
<keyword evidence="5" id="KW-1185">Reference proteome</keyword>
<keyword evidence="1" id="KW-0175">Coiled coil</keyword>
<evidence type="ECO:0000256" key="3">
    <source>
        <dbReference type="SAM" id="Phobius"/>
    </source>
</evidence>
<dbReference type="AlphaFoldDB" id="A0A372ELA8"/>
<evidence type="ECO:0000313" key="4">
    <source>
        <dbReference type="EMBL" id="RFP80192.1"/>
    </source>
</evidence>
<feature type="compositionally biased region" description="Low complexity" evidence="2">
    <location>
        <begin position="1"/>
        <end position="10"/>
    </location>
</feature>
<feature type="compositionally biased region" description="Pro residues" evidence="2">
    <location>
        <begin position="11"/>
        <end position="27"/>
    </location>
</feature>
<keyword evidence="3" id="KW-0472">Membrane</keyword>
<evidence type="ECO:0000256" key="1">
    <source>
        <dbReference type="SAM" id="Coils"/>
    </source>
</evidence>
<dbReference type="PANTHER" id="PTHR38043">
    <property type="entry name" value="PROTEIN HEMX"/>
    <property type="match status" value="1"/>
</dbReference>
<feature type="compositionally biased region" description="Low complexity" evidence="2">
    <location>
        <begin position="232"/>
        <end position="254"/>
    </location>
</feature>
<feature type="transmembrane region" description="Helical" evidence="3">
    <location>
        <begin position="32"/>
        <end position="55"/>
    </location>
</feature>
<gene>
    <name evidence="4" type="ORF">DY262_07060</name>
</gene>
<evidence type="ECO:0000256" key="2">
    <source>
        <dbReference type="SAM" id="MobiDB-lite"/>
    </source>
</evidence>
<feature type="region of interest" description="Disordered" evidence="2">
    <location>
        <begin position="1"/>
        <end position="29"/>
    </location>
</feature>
<comment type="caution">
    <text evidence="4">The sequence shown here is derived from an EMBL/GenBank/DDBJ whole genome shotgun (WGS) entry which is preliminary data.</text>
</comment>
<protein>
    <recommendedName>
        <fullName evidence="6">Heme biosynthesis operon protein HemX</fullName>
    </recommendedName>
</protein>
<keyword evidence="3" id="KW-1133">Transmembrane helix</keyword>
<evidence type="ECO:0000313" key="5">
    <source>
        <dbReference type="Proteomes" id="UP000261931"/>
    </source>
</evidence>